<dbReference type="AlphaFoldDB" id="A0A0C2H1F4"/>
<gene>
    <name evidence="7" type="ORF">ANCDUO_02081</name>
</gene>
<dbReference type="Proteomes" id="UP000054047">
    <property type="component" value="Unassembled WGS sequence"/>
</dbReference>
<protein>
    <submittedName>
        <fullName evidence="7">Uncharacterized protein</fullName>
    </submittedName>
</protein>
<keyword evidence="2" id="KW-0813">Transport</keyword>
<evidence type="ECO:0000313" key="7">
    <source>
        <dbReference type="EMBL" id="KIH67585.1"/>
    </source>
</evidence>
<organism evidence="7 8">
    <name type="scientific">Ancylostoma duodenale</name>
    <dbReference type="NCBI Taxonomy" id="51022"/>
    <lineage>
        <taxon>Eukaryota</taxon>
        <taxon>Metazoa</taxon>
        <taxon>Ecdysozoa</taxon>
        <taxon>Nematoda</taxon>
        <taxon>Chromadorea</taxon>
        <taxon>Rhabditida</taxon>
        <taxon>Rhabditina</taxon>
        <taxon>Rhabditomorpha</taxon>
        <taxon>Strongyloidea</taxon>
        <taxon>Ancylostomatidae</taxon>
        <taxon>Ancylostomatinae</taxon>
        <taxon>Ancylostoma</taxon>
    </lineage>
</organism>
<dbReference type="InterPro" id="IPR038377">
    <property type="entry name" value="Na/Glc_symporter_sf"/>
</dbReference>
<dbReference type="OrthoDB" id="6132759at2759"/>
<dbReference type="PANTHER" id="PTHR42985:SF40">
    <property type="entry name" value="LD47995P-RELATED"/>
    <property type="match status" value="1"/>
</dbReference>
<evidence type="ECO:0000256" key="3">
    <source>
        <dbReference type="ARBA" id="ARBA00022475"/>
    </source>
</evidence>
<evidence type="ECO:0000256" key="4">
    <source>
        <dbReference type="ARBA" id="ARBA00023053"/>
    </source>
</evidence>
<evidence type="ECO:0000256" key="6">
    <source>
        <dbReference type="ARBA" id="ARBA00023201"/>
    </source>
</evidence>
<dbReference type="InterPro" id="IPR051163">
    <property type="entry name" value="Sodium:Solute_Symporter_SSF"/>
</dbReference>
<dbReference type="Gene3D" id="1.20.1730.10">
    <property type="entry name" value="Sodium/glucose cotransporter"/>
    <property type="match status" value="1"/>
</dbReference>
<comment type="subcellular location">
    <subcellularLocation>
        <location evidence="1">Cell membrane</location>
        <topology evidence="1">Multi-pass membrane protein</topology>
    </subcellularLocation>
</comment>
<accession>A0A0C2H1F4</accession>
<evidence type="ECO:0000256" key="2">
    <source>
        <dbReference type="ARBA" id="ARBA00022448"/>
    </source>
</evidence>
<evidence type="ECO:0000256" key="5">
    <source>
        <dbReference type="ARBA" id="ARBA00023065"/>
    </source>
</evidence>
<keyword evidence="5" id="KW-0406">Ion transport</keyword>
<evidence type="ECO:0000256" key="1">
    <source>
        <dbReference type="ARBA" id="ARBA00004651"/>
    </source>
</evidence>
<keyword evidence="8" id="KW-1185">Reference proteome</keyword>
<proteinExistence type="predicted"/>
<keyword evidence="4" id="KW-0915">Sodium</keyword>
<dbReference type="GO" id="GO:0015293">
    <property type="term" value="F:symporter activity"/>
    <property type="evidence" value="ECO:0007669"/>
    <property type="project" value="TreeGrafter"/>
</dbReference>
<evidence type="ECO:0000313" key="8">
    <source>
        <dbReference type="Proteomes" id="UP000054047"/>
    </source>
</evidence>
<name>A0A0C2H1F4_9BILA</name>
<keyword evidence="6" id="KW-0739">Sodium transport</keyword>
<dbReference type="PANTHER" id="PTHR42985">
    <property type="entry name" value="SODIUM-COUPLED MONOCARBOXYLATE TRANSPORTER"/>
    <property type="match status" value="1"/>
</dbReference>
<reference evidence="7 8" key="1">
    <citation type="submission" date="2013-12" db="EMBL/GenBank/DDBJ databases">
        <title>Draft genome of the parsitic nematode Ancylostoma duodenale.</title>
        <authorList>
            <person name="Mitreva M."/>
        </authorList>
    </citation>
    <scope>NUCLEOTIDE SEQUENCE [LARGE SCALE GENOMIC DNA]</scope>
    <source>
        <strain evidence="7 8">Zhejiang</strain>
    </source>
</reference>
<keyword evidence="3" id="KW-1003">Cell membrane</keyword>
<sequence length="156" mass="17455">MVGKVSPQCKASKASTKTRLEAVLMYSGVFTLIVQGLRHPRVGGFGRVWNIAVESGRTSELFRFDPRIDQYNSVWINLISGTITWLASFGVNQLAIQRYASLPTLHQAQGEEDEIIALGLYSAFWQKGLQVELAITATHTTYCISLHTERKKPKGW</sequence>
<dbReference type="EMBL" id="KN726638">
    <property type="protein sequence ID" value="KIH67585.1"/>
    <property type="molecule type" value="Genomic_DNA"/>
</dbReference>
<dbReference type="GO" id="GO:0006814">
    <property type="term" value="P:sodium ion transport"/>
    <property type="evidence" value="ECO:0007669"/>
    <property type="project" value="UniProtKB-KW"/>
</dbReference>
<dbReference type="GO" id="GO:0005886">
    <property type="term" value="C:plasma membrane"/>
    <property type="evidence" value="ECO:0007669"/>
    <property type="project" value="UniProtKB-SubCell"/>
</dbReference>
<keyword evidence="3" id="KW-0472">Membrane</keyword>